<keyword evidence="2" id="KW-0732">Signal</keyword>
<protein>
    <recommendedName>
        <fullName evidence="5">TMhelix containing protein</fullName>
    </recommendedName>
</protein>
<evidence type="ECO:0000313" key="4">
    <source>
        <dbReference type="Proteomes" id="UP000729402"/>
    </source>
</evidence>
<feature type="signal peptide" evidence="2">
    <location>
        <begin position="1"/>
        <end position="27"/>
    </location>
</feature>
<reference evidence="3" key="1">
    <citation type="journal article" date="2021" name="bioRxiv">
        <title>Whole Genome Assembly and Annotation of Northern Wild Rice, Zizania palustris L., Supports a Whole Genome Duplication in the Zizania Genus.</title>
        <authorList>
            <person name="Haas M."/>
            <person name="Kono T."/>
            <person name="Macchietto M."/>
            <person name="Millas R."/>
            <person name="McGilp L."/>
            <person name="Shao M."/>
            <person name="Duquette J."/>
            <person name="Hirsch C.N."/>
            <person name="Kimball J."/>
        </authorList>
    </citation>
    <scope>NUCLEOTIDE SEQUENCE</scope>
    <source>
        <tissue evidence="3">Fresh leaf tissue</tissue>
    </source>
</reference>
<comment type="caution">
    <text evidence="3">The sequence shown here is derived from an EMBL/GenBank/DDBJ whole genome shotgun (WGS) entry which is preliminary data.</text>
</comment>
<reference evidence="3" key="2">
    <citation type="submission" date="2021-02" db="EMBL/GenBank/DDBJ databases">
        <authorList>
            <person name="Kimball J.A."/>
            <person name="Haas M.W."/>
            <person name="Macchietto M."/>
            <person name="Kono T."/>
            <person name="Duquette J."/>
            <person name="Shao M."/>
        </authorList>
    </citation>
    <scope>NUCLEOTIDE SEQUENCE</scope>
    <source>
        <tissue evidence="3">Fresh leaf tissue</tissue>
    </source>
</reference>
<keyword evidence="4" id="KW-1185">Reference proteome</keyword>
<evidence type="ECO:0000256" key="2">
    <source>
        <dbReference type="SAM" id="SignalP"/>
    </source>
</evidence>
<keyword evidence="1" id="KW-1133">Transmembrane helix</keyword>
<evidence type="ECO:0008006" key="5">
    <source>
        <dbReference type="Google" id="ProtNLM"/>
    </source>
</evidence>
<proteinExistence type="predicted"/>
<evidence type="ECO:0000313" key="3">
    <source>
        <dbReference type="EMBL" id="KAG8051472.1"/>
    </source>
</evidence>
<dbReference type="Pfam" id="PF06376">
    <property type="entry name" value="AGP"/>
    <property type="match status" value="1"/>
</dbReference>
<dbReference type="InterPro" id="IPR009424">
    <property type="entry name" value="AGP16/20/22/41"/>
</dbReference>
<feature type="transmembrane region" description="Helical" evidence="1">
    <location>
        <begin position="37"/>
        <end position="56"/>
    </location>
</feature>
<feature type="chain" id="PRO_5035252639" description="TMhelix containing protein" evidence="2">
    <location>
        <begin position="28"/>
        <end position="89"/>
    </location>
</feature>
<dbReference type="AlphaFoldDB" id="A0A8J5RPK3"/>
<sequence>MKVYELLFTVFFLSGLMQLSMVQGVAATAARVIDSKAVDQAAIACLLMLAALFVTYDRIEGLSNEILSDDWVRIIRFSKFNQKRVETRV</sequence>
<dbReference type="Proteomes" id="UP000729402">
    <property type="component" value="Unassembled WGS sequence"/>
</dbReference>
<evidence type="ECO:0000256" key="1">
    <source>
        <dbReference type="SAM" id="Phobius"/>
    </source>
</evidence>
<keyword evidence="1" id="KW-0472">Membrane</keyword>
<name>A0A8J5RPK3_ZIZPA</name>
<organism evidence="3 4">
    <name type="scientific">Zizania palustris</name>
    <name type="common">Northern wild rice</name>
    <dbReference type="NCBI Taxonomy" id="103762"/>
    <lineage>
        <taxon>Eukaryota</taxon>
        <taxon>Viridiplantae</taxon>
        <taxon>Streptophyta</taxon>
        <taxon>Embryophyta</taxon>
        <taxon>Tracheophyta</taxon>
        <taxon>Spermatophyta</taxon>
        <taxon>Magnoliopsida</taxon>
        <taxon>Liliopsida</taxon>
        <taxon>Poales</taxon>
        <taxon>Poaceae</taxon>
        <taxon>BOP clade</taxon>
        <taxon>Oryzoideae</taxon>
        <taxon>Oryzeae</taxon>
        <taxon>Zizaniinae</taxon>
        <taxon>Zizania</taxon>
    </lineage>
</organism>
<dbReference type="EMBL" id="JAAALK010000288">
    <property type="protein sequence ID" value="KAG8051472.1"/>
    <property type="molecule type" value="Genomic_DNA"/>
</dbReference>
<gene>
    <name evidence="3" type="ORF">GUJ93_ZPchr0001g29408</name>
</gene>
<keyword evidence="1" id="KW-0812">Transmembrane</keyword>
<dbReference type="OrthoDB" id="651403at2759"/>
<accession>A0A8J5RPK3</accession>